<accession>A0A0A8YHM3</accession>
<organism evidence="1">
    <name type="scientific">Arundo donax</name>
    <name type="common">Giant reed</name>
    <name type="synonym">Donax arundinaceus</name>
    <dbReference type="NCBI Taxonomy" id="35708"/>
    <lineage>
        <taxon>Eukaryota</taxon>
        <taxon>Viridiplantae</taxon>
        <taxon>Streptophyta</taxon>
        <taxon>Embryophyta</taxon>
        <taxon>Tracheophyta</taxon>
        <taxon>Spermatophyta</taxon>
        <taxon>Magnoliopsida</taxon>
        <taxon>Liliopsida</taxon>
        <taxon>Poales</taxon>
        <taxon>Poaceae</taxon>
        <taxon>PACMAD clade</taxon>
        <taxon>Arundinoideae</taxon>
        <taxon>Arundineae</taxon>
        <taxon>Arundo</taxon>
    </lineage>
</organism>
<evidence type="ECO:0000313" key="1">
    <source>
        <dbReference type="EMBL" id="JAD22097.1"/>
    </source>
</evidence>
<reference evidence="1" key="2">
    <citation type="journal article" date="2015" name="Data Brief">
        <title>Shoot transcriptome of the giant reed, Arundo donax.</title>
        <authorList>
            <person name="Barrero R.A."/>
            <person name="Guerrero F.D."/>
            <person name="Moolhuijzen P."/>
            <person name="Goolsby J.A."/>
            <person name="Tidwell J."/>
            <person name="Bellgard S.E."/>
            <person name="Bellgard M.I."/>
        </authorList>
    </citation>
    <scope>NUCLEOTIDE SEQUENCE</scope>
    <source>
        <tissue evidence="1">Shoot tissue taken approximately 20 cm above the soil surface</tissue>
    </source>
</reference>
<reference evidence="1" key="1">
    <citation type="submission" date="2014-09" db="EMBL/GenBank/DDBJ databases">
        <authorList>
            <person name="Magalhaes I.L.F."/>
            <person name="Oliveira U."/>
            <person name="Santos F.R."/>
            <person name="Vidigal T.H.D.A."/>
            <person name="Brescovit A.D."/>
            <person name="Santos A.J."/>
        </authorList>
    </citation>
    <scope>NUCLEOTIDE SEQUENCE</scope>
    <source>
        <tissue evidence="1">Shoot tissue taken approximately 20 cm above the soil surface</tissue>
    </source>
</reference>
<protein>
    <submittedName>
        <fullName evidence="1">Uncharacterized protein</fullName>
    </submittedName>
</protein>
<name>A0A0A8YHM3_ARUDO</name>
<dbReference type="EMBL" id="GBRH01275798">
    <property type="protein sequence ID" value="JAD22097.1"/>
    <property type="molecule type" value="Transcribed_RNA"/>
</dbReference>
<sequence length="38" mass="4430">MRCIPHTWVTLVLKPSLCCRDAIYHLCSIVYLYSKCCP</sequence>
<dbReference type="AlphaFoldDB" id="A0A0A8YHM3"/>
<proteinExistence type="predicted"/>